<name>A0A833H3W4_9LEPT</name>
<dbReference type="EMBL" id="WBUI01000002">
    <property type="protein sequence ID" value="KAB2934628.1"/>
    <property type="molecule type" value="Genomic_DNA"/>
</dbReference>
<dbReference type="SUPFAM" id="SSF51735">
    <property type="entry name" value="NAD(P)-binding Rossmann-fold domains"/>
    <property type="match status" value="1"/>
</dbReference>
<dbReference type="Proteomes" id="UP000460298">
    <property type="component" value="Unassembled WGS sequence"/>
</dbReference>
<comment type="caution">
    <text evidence="1">The sequence shown here is derived from an EMBL/GenBank/DDBJ whole genome shotgun (WGS) entry which is preliminary data.</text>
</comment>
<protein>
    <submittedName>
        <fullName evidence="1">SDR family NAD(P)-dependent oxidoreductase</fullName>
    </submittedName>
</protein>
<gene>
    <name evidence="1" type="ORF">F9K24_02295</name>
</gene>
<accession>A0A833H3W4</accession>
<proteinExistence type="predicted"/>
<reference evidence="1 2" key="1">
    <citation type="submission" date="2019-10" db="EMBL/GenBank/DDBJ databases">
        <title>Extracellular Electron Transfer in a Candidatus Methanoperedens spp. Enrichment Culture.</title>
        <authorList>
            <person name="Berger S."/>
            <person name="Rangel Shaw D."/>
            <person name="Berben T."/>
            <person name="In 'T Zandt M."/>
            <person name="Frank J."/>
            <person name="Reimann J."/>
            <person name="Jetten M.S.M."/>
            <person name="Welte C.U."/>
        </authorList>
    </citation>
    <scope>NUCLEOTIDE SEQUENCE [LARGE SCALE GENOMIC DNA]</scope>
    <source>
        <strain evidence="1">SB12</strain>
    </source>
</reference>
<evidence type="ECO:0000313" key="2">
    <source>
        <dbReference type="Proteomes" id="UP000460298"/>
    </source>
</evidence>
<dbReference type="InterPro" id="IPR036291">
    <property type="entry name" value="NAD(P)-bd_dom_sf"/>
</dbReference>
<evidence type="ECO:0000313" key="1">
    <source>
        <dbReference type="EMBL" id="KAB2934628.1"/>
    </source>
</evidence>
<organism evidence="1 2">
    <name type="scientific">Leptonema illini</name>
    <dbReference type="NCBI Taxonomy" id="183"/>
    <lineage>
        <taxon>Bacteria</taxon>
        <taxon>Pseudomonadati</taxon>
        <taxon>Spirochaetota</taxon>
        <taxon>Spirochaetia</taxon>
        <taxon>Leptospirales</taxon>
        <taxon>Leptospiraceae</taxon>
        <taxon>Leptonema</taxon>
    </lineage>
</organism>
<dbReference type="AlphaFoldDB" id="A0A833H3W4"/>
<sequence length="277" mass="30747">MSPVFLVVGGSSVAGQAALNVLRRRYPDARLFATSSGEKTVSGAGVTIDHIDLNSETAVTRICDELQKAGVSAVDGLVFTPAFGPIGYPIKKTPEEDIKAALRFSVQPMVELHERLKSPRTIGFSAFYWLPHTLTAYGSMAFAKIAQERLAVTDSSFQMIRAGTFESRATRGIGLLLQRSLRDTPHSEILDLGARWKESGKKFSDFFFDYAFQSEREAFGSRFSEPHRATTQSDLERALLRALDEDRPPIVNVIGDWMWTDSHLPVLPPELKRLAEQ</sequence>
<dbReference type="Gene3D" id="3.40.50.720">
    <property type="entry name" value="NAD(P)-binding Rossmann-like Domain"/>
    <property type="match status" value="1"/>
</dbReference>